<protein>
    <submittedName>
        <fullName evidence="2">Uncharacterized protein</fullName>
    </submittedName>
</protein>
<organism evidence="2 3">
    <name type="scientific">Portunus trituberculatus</name>
    <name type="common">Swimming crab</name>
    <name type="synonym">Neptunus trituberculatus</name>
    <dbReference type="NCBI Taxonomy" id="210409"/>
    <lineage>
        <taxon>Eukaryota</taxon>
        <taxon>Metazoa</taxon>
        <taxon>Ecdysozoa</taxon>
        <taxon>Arthropoda</taxon>
        <taxon>Crustacea</taxon>
        <taxon>Multicrustacea</taxon>
        <taxon>Malacostraca</taxon>
        <taxon>Eumalacostraca</taxon>
        <taxon>Eucarida</taxon>
        <taxon>Decapoda</taxon>
        <taxon>Pleocyemata</taxon>
        <taxon>Brachyura</taxon>
        <taxon>Eubrachyura</taxon>
        <taxon>Portunoidea</taxon>
        <taxon>Portunidae</taxon>
        <taxon>Portuninae</taxon>
        <taxon>Portunus</taxon>
    </lineage>
</organism>
<dbReference type="AlphaFoldDB" id="A0A5B7IPM0"/>
<proteinExistence type="predicted"/>
<evidence type="ECO:0000313" key="3">
    <source>
        <dbReference type="Proteomes" id="UP000324222"/>
    </source>
</evidence>
<sequence>MKGECLGPLTAPHPVSPSTPPPSRFGVLLEFEDLLFASTPTRITCGSVLGCGRDNTTSYPILNTLYKEPERCNVQWKEREEGSIYVEELVC</sequence>
<evidence type="ECO:0000256" key="1">
    <source>
        <dbReference type="SAM" id="MobiDB-lite"/>
    </source>
</evidence>
<reference evidence="2 3" key="1">
    <citation type="submission" date="2019-05" db="EMBL/GenBank/DDBJ databases">
        <title>Another draft genome of Portunus trituberculatus and its Hox gene families provides insights of decapod evolution.</title>
        <authorList>
            <person name="Jeong J.-H."/>
            <person name="Song I."/>
            <person name="Kim S."/>
            <person name="Choi T."/>
            <person name="Kim D."/>
            <person name="Ryu S."/>
            <person name="Kim W."/>
        </authorList>
    </citation>
    <scope>NUCLEOTIDE SEQUENCE [LARGE SCALE GENOMIC DNA]</scope>
    <source>
        <tissue evidence="2">Muscle</tissue>
    </source>
</reference>
<dbReference type="EMBL" id="VSRR010065454">
    <property type="protein sequence ID" value="MPC84445.1"/>
    <property type="molecule type" value="Genomic_DNA"/>
</dbReference>
<evidence type="ECO:0000313" key="2">
    <source>
        <dbReference type="EMBL" id="MPC84445.1"/>
    </source>
</evidence>
<keyword evidence="3" id="KW-1185">Reference proteome</keyword>
<name>A0A5B7IPM0_PORTR</name>
<accession>A0A5B7IPM0</accession>
<dbReference type="Proteomes" id="UP000324222">
    <property type="component" value="Unassembled WGS sequence"/>
</dbReference>
<feature type="region of interest" description="Disordered" evidence="1">
    <location>
        <begin position="1"/>
        <end position="22"/>
    </location>
</feature>
<comment type="caution">
    <text evidence="2">The sequence shown here is derived from an EMBL/GenBank/DDBJ whole genome shotgun (WGS) entry which is preliminary data.</text>
</comment>
<gene>
    <name evidence="2" type="ORF">E2C01_079183</name>
</gene>